<feature type="compositionally biased region" description="Polar residues" evidence="1">
    <location>
        <begin position="162"/>
        <end position="184"/>
    </location>
</feature>
<feature type="region of interest" description="Disordered" evidence="1">
    <location>
        <begin position="162"/>
        <end position="212"/>
    </location>
</feature>
<dbReference type="Proteomes" id="UP000287651">
    <property type="component" value="Unassembled WGS sequence"/>
</dbReference>
<evidence type="ECO:0000313" key="2">
    <source>
        <dbReference type="EMBL" id="RRT69115.1"/>
    </source>
</evidence>
<reference evidence="2 3" key="1">
    <citation type="journal article" date="2014" name="Agronomy (Basel)">
        <title>A Draft Genome Sequence for Ensete ventricosum, the Drought-Tolerant Tree Against Hunger.</title>
        <authorList>
            <person name="Harrison J."/>
            <person name="Moore K.A."/>
            <person name="Paszkiewicz K."/>
            <person name="Jones T."/>
            <person name="Grant M."/>
            <person name="Ambacheew D."/>
            <person name="Muzemil S."/>
            <person name="Studholme D.J."/>
        </authorList>
    </citation>
    <scope>NUCLEOTIDE SEQUENCE [LARGE SCALE GENOMIC DNA]</scope>
</reference>
<evidence type="ECO:0000256" key="1">
    <source>
        <dbReference type="SAM" id="MobiDB-lite"/>
    </source>
</evidence>
<name>A0A426ZYS1_ENSVE</name>
<organism evidence="2 3">
    <name type="scientific">Ensete ventricosum</name>
    <name type="common">Abyssinian banana</name>
    <name type="synonym">Musa ensete</name>
    <dbReference type="NCBI Taxonomy" id="4639"/>
    <lineage>
        <taxon>Eukaryota</taxon>
        <taxon>Viridiplantae</taxon>
        <taxon>Streptophyta</taxon>
        <taxon>Embryophyta</taxon>
        <taxon>Tracheophyta</taxon>
        <taxon>Spermatophyta</taxon>
        <taxon>Magnoliopsida</taxon>
        <taxon>Liliopsida</taxon>
        <taxon>Zingiberales</taxon>
        <taxon>Musaceae</taxon>
        <taxon>Ensete</taxon>
    </lineage>
</organism>
<feature type="region of interest" description="Disordered" evidence="1">
    <location>
        <begin position="246"/>
        <end position="269"/>
    </location>
</feature>
<protein>
    <submittedName>
        <fullName evidence="2">Uncharacterized protein</fullName>
    </submittedName>
</protein>
<comment type="caution">
    <text evidence="2">The sequence shown here is derived from an EMBL/GenBank/DDBJ whole genome shotgun (WGS) entry which is preliminary data.</text>
</comment>
<gene>
    <name evidence="2" type="ORF">B296_00031283</name>
</gene>
<proteinExistence type="predicted"/>
<dbReference type="PANTHER" id="PTHR34802">
    <property type="entry name" value="CHORISMATE SYNTHASE"/>
    <property type="match status" value="1"/>
</dbReference>
<dbReference type="PANTHER" id="PTHR34802:SF1">
    <property type="entry name" value="CHORISMATE SYNTHASE"/>
    <property type="match status" value="1"/>
</dbReference>
<sequence>MELGERSGTAKNQCDVQLYYPHQQTRYSFHEKGKPGAGPTQSCGCWWSHIEGEIQFPASDETVNFHSRTSDAVPGWPLLQLTSVALLRQTTRRRPTCVSAYLAVPTRGTNRSPSPLPALTPRAIVGIDPVVLLHLLLFSFSSEFDEASLIVNEQQRGVGRLTFQSTKHSEYGSSPPNRLETTGSFPRGNFGRWDAHSSGSSNKDGDVQSNREGSTQVVLPLKWCNFQIPDSGRHSGTQSRRFLQHPEHDGLLGSGTYPRPSGYARSSAPKARMAGHFQLNRTHEPYQPPRPYKVRLSENTDINGGEEVLYHNDETSKVRNLVLYRCIAQLSVRPPTMRHMVLDLDTESYTGPWLDQYGAGNYYIPTWYTGILAGTEKVGRGLSDQIVVLFSRIKILKQMKKHGFRQFLNLLNLLVGLSKKVNLICSGLVG</sequence>
<dbReference type="EMBL" id="AMZH03004458">
    <property type="protein sequence ID" value="RRT69115.1"/>
    <property type="molecule type" value="Genomic_DNA"/>
</dbReference>
<accession>A0A426ZYS1</accession>
<dbReference type="AlphaFoldDB" id="A0A426ZYS1"/>
<feature type="compositionally biased region" description="Polar residues" evidence="1">
    <location>
        <begin position="197"/>
        <end position="212"/>
    </location>
</feature>
<evidence type="ECO:0000313" key="3">
    <source>
        <dbReference type="Proteomes" id="UP000287651"/>
    </source>
</evidence>